<evidence type="ECO:0000256" key="3">
    <source>
        <dbReference type="ARBA" id="ARBA00022989"/>
    </source>
</evidence>
<evidence type="ECO:0000256" key="2">
    <source>
        <dbReference type="ARBA" id="ARBA00022692"/>
    </source>
</evidence>
<reference evidence="7 8" key="1">
    <citation type="submission" date="2020-04" db="EMBL/GenBank/DDBJ databases">
        <authorList>
            <person name="De Canck E."/>
        </authorList>
    </citation>
    <scope>NUCLEOTIDE SEQUENCE [LARGE SCALE GENOMIC DNA]</scope>
    <source>
        <strain evidence="7 8">LMG 1861</strain>
    </source>
</reference>
<evidence type="ECO:0000259" key="6">
    <source>
        <dbReference type="Pfam" id="PF04138"/>
    </source>
</evidence>
<organism evidence="7 8">
    <name type="scientific">Achromobacter piechaudii</name>
    <dbReference type="NCBI Taxonomy" id="72556"/>
    <lineage>
        <taxon>Bacteria</taxon>
        <taxon>Pseudomonadati</taxon>
        <taxon>Pseudomonadota</taxon>
        <taxon>Betaproteobacteria</taxon>
        <taxon>Burkholderiales</taxon>
        <taxon>Alcaligenaceae</taxon>
        <taxon>Achromobacter</taxon>
    </lineage>
</organism>
<evidence type="ECO:0000256" key="1">
    <source>
        <dbReference type="ARBA" id="ARBA00004141"/>
    </source>
</evidence>
<evidence type="ECO:0000313" key="8">
    <source>
        <dbReference type="Proteomes" id="UP000494105"/>
    </source>
</evidence>
<name>A0A6S7CB67_9BURK</name>
<dbReference type="EMBL" id="CADILD010000001">
    <property type="protein sequence ID" value="CAB3841173.1"/>
    <property type="molecule type" value="Genomic_DNA"/>
</dbReference>
<evidence type="ECO:0000256" key="5">
    <source>
        <dbReference type="SAM" id="Phobius"/>
    </source>
</evidence>
<keyword evidence="4 5" id="KW-0472">Membrane</keyword>
<keyword evidence="2 5" id="KW-0812">Transmembrane</keyword>
<dbReference type="InterPro" id="IPR007267">
    <property type="entry name" value="GtrA_DPMS_TM"/>
</dbReference>
<keyword evidence="3 5" id="KW-1133">Transmembrane helix</keyword>
<dbReference type="GO" id="GO:0000271">
    <property type="term" value="P:polysaccharide biosynthetic process"/>
    <property type="evidence" value="ECO:0007669"/>
    <property type="project" value="InterPro"/>
</dbReference>
<gene>
    <name evidence="7" type="ORF">LMG1861_01296</name>
</gene>
<dbReference type="Pfam" id="PF04138">
    <property type="entry name" value="GtrA_DPMS_TM"/>
    <property type="match status" value="1"/>
</dbReference>
<dbReference type="GO" id="GO:0016020">
    <property type="term" value="C:membrane"/>
    <property type="evidence" value="ECO:0007669"/>
    <property type="project" value="UniProtKB-SubCell"/>
</dbReference>
<feature type="transmembrane region" description="Helical" evidence="5">
    <location>
        <begin position="71"/>
        <end position="97"/>
    </location>
</feature>
<feature type="transmembrane region" description="Helical" evidence="5">
    <location>
        <begin position="36"/>
        <end position="59"/>
    </location>
</feature>
<feature type="transmembrane region" description="Helical" evidence="5">
    <location>
        <begin position="9"/>
        <end position="30"/>
    </location>
</feature>
<sequence length="132" mass="14615">MKIFLNKQFTLFVVTGGIAAAANFGSRIIFSRWMDFSSAVILAYITGMVVAFLLAKAFVFRESTQSTNKSILFFIAVNVFAVLQTWLISMGLAVYVLPALGIEIFVHEIAHATGIVVPVFSSYLGHKHFSFR</sequence>
<proteinExistence type="predicted"/>
<feature type="transmembrane region" description="Helical" evidence="5">
    <location>
        <begin position="109"/>
        <end position="126"/>
    </location>
</feature>
<comment type="subcellular location">
    <subcellularLocation>
        <location evidence="1">Membrane</location>
        <topology evidence="1">Multi-pass membrane protein</topology>
    </subcellularLocation>
</comment>
<feature type="domain" description="GtrA/DPMS transmembrane" evidence="6">
    <location>
        <begin position="12"/>
        <end position="131"/>
    </location>
</feature>
<dbReference type="RefSeq" id="WP_175127959.1">
    <property type="nucleotide sequence ID" value="NZ_CADILD010000001.1"/>
</dbReference>
<evidence type="ECO:0000313" key="7">
    <source>
        <dbReference type="EMBL" id="CAB3841173.1"/>
    </source>
</evidence>
<protein>
    <recommendedName>
        <fullName evidence="6">GtrA/DPMS transmembrane domain-containing protein</fullName>
    </recommendedName>
</protein>
<dbReference type="Proteomes" id="UP000494105">
    <property type="component" value="Unassembled WGS sequence"/>
</dbReference>
<dbReference type="AlphaFoldDB" id="A0A6S7CB67"/>
<evidence type="ECO:0000256" key="4">
    <source>
        <dbReference type="ARBA" id="ARBA00023136"/>
    </source>
</evidence>
<accession>A0A6S7CB67</accession>